<accession>A0A0G1M7W7</accession>
<feature type="transmembrane region" description="Helical" evidence="9">
    <location>
        <begin position="217"/>
        <end position="247"/>
    </location>
</feature>
<sequence>MRFVDNFLNSITMYRLAMYALFGMALFALIFSFLGLIDFTPAELMLSAAILTAACYTSNYIFARLFGAPVNTESCFISALILFFILTPAMDLNGAGILALAGIIAMASKYLIAPFRRHIFNPAAFGAAAIFLLDLGGASWWIGTSAMFPAILITGFLIVRKIRRFDLFFSFFATLLVSAFYFFGAFMEAILSWPAIFFGTIMLTEPITTPPTKKLRIIYGVLIGLFFNAAPPEFILIAGNTFSYIVGFKKKIFLTLKNKNEIAKDIFEFVFSPDKKISFAPGQYLEWTLPHDRPDSRGVRRYFTIASSPTEQEIKLGVKLSRPPSSFKKNLIELKNGQRAFAGQLAGDFTLPRDKKKKLAFIAGGIGITPFRSMIKYMVDSGERRDIALLYAVKNENKIAYRYLFIEAEAKIGLRTEYVISRLIDAALIREKLADWRERIFYISGPEAMVDAFKKMLRGMGVRRKNITTDYFPGFS</sequence>
<dbReference type="InterPro" id="IPR050415">
    <property type="entry name" value="MRET"/>
</dbReference>
<evidence type="ECO:0000256" key="6">
    <source>
        <dbReference type="ARBA" id="ARBA00023002"/>
    </source>
</evidence>
<dbReference type="Proteomes" id="UP000034696">
    <property type="component" value="Unassembled WGS sequence"/>
</dbReference>
<dbReference type="EMBL" id="LCKT01000021">
    <property type="protein sequence ID" value="KKU04346.1"/>
    <property type="molecule type" value="Genomic_DNA"/>
</dbReference>
<keyword evidence="7" id="KW-0408">Iron</keyword>
<evidence type="ECO:0000259" key="10">
    <source>
        <dbReference type="PROSITE" id="PS51384"/>
    </source>
</evidence>
<evidence type="ECO:0000256" key="1">
    <source>
        <dbReference type="ARBA" id="ARBA00001974"/>
    </source>
</evidence>
<dbReference type="PANTHER" id="PTHR47354:SF6">
    <property type="entry name" value="NADH OXIDOREDUCTASE HCR"/>
    <property type="match status" value="1"/>
</dbReference>
<comment type="caution">
    <text evidence="11">The sequence shown here is derived from an EMBL/GenBank/DDBJ whole genome shotgun (WGS) entry which is preliminary data.</text>
</comment>
<dbReference type="AlphaFoldDB" id="A0A0G1M7W7"/>
<keyword evidence="6" id="KW-0560">Oxidoreductase</keyword>
<dbReference type="InterPro" id="IPR017938">
    <property type="entry name" value="Riboflavin_synthase-like_b-brl"/>
</dbReference>
<feature type="transmembrane region" description="Helical" evidence="9">
    <location>
        <begin position="16"/>
        <end position="37"/>
    </location>
</feature>
<evidence type="ECO:0000313" key="11">
    <source>
        <dbReference type="EMBL" id="KKU04346.1"/>
    </source>
</evidence>
<feature type="transmembrane region" description="Helical" evidence="9">
    <location>
        <begin position="119"/>
        <end position="135"/>
    </location>
</feature>
<dbReference type="Gene3D" id="2.40.30.10">
    <property type="entry name" value="Translation factors"/>
    <property type="match status" value="1"/>
</dbReference>
<dbReference type="PANTHER" id="PTHR47354">
    <property type="entry name" value="NADH OXIDOREDUCTASE HCR"/>
    <property type="match status" value="1"/>
</dbReference>
<keyword evidence="2" id="KW-0285">Flavoprotein</keyword>
<keyword evidence="8" id="KW-0411">Iron-sulfur</keyword>
<gene>
    <name evidence="11" type="ORF">UX06_C0021G0004</name>
</gene>
<dbReference type="Gene3D" id="3.40.50.80">
    <property type="entry name" value="Nucleotide-binding domain of ferredoxin-NADP reductase (FNR) module"/>
    <property type="match status" value="1"/>
</dbReference>
<evidence type="ECO:0000256" key="4">
    <source>
        <dbReference type="ARBA" id="ARBA00022723"/>
    </source>
</evidence>
<dbReference type="SUPFAM" id="SSF63380">
    <property type="entry name" value="Riboflavin synthase domain-like"/>
    <property type="match status" value="1"/>
</dbReference>
<dbReference type="InterPro" id="IPR017927">
    <property type="entry name" value="FAD-bd_FR_type"/>
</dbReference>
<feature type="transmembrane region" description="Helical" evidence="9">
    <location>
        <begin position="70"/>
        <end position="89"/>
    </location>
</feature>
<name>A0A0G1M7W7_9BACT</name>
<dbReference type="GO" id="GO:0046872">
    <property type="term" value="F:metal ion binding"/>
    <property type="evidence" value="ECO:0007669"/>
    <property type="project" value="UniProtKB-KW"/>
</dbReference>
<evidence type="ECO:0000256" key="9">
    <source>
        <dbReference type="SAM" id="Phobius"/>
    </source>
</evidence>
<dbReference type="GO" id="GO:0016491">
    <property type="term" value="F:oxidoreductase activity"/>
    <property type="evidence" value="ECO:0007669"/>
    <property type="project" value="UniProtKB-KW"/>
</dbReference>
<evidence type="ECO:0000256" key="7">
    <source>
        <dbReference type="ARBA" id="ARBA00023004"/>
    </source>
</evidence>
<dbReference type="SUPFAM" id="SSF52343">
    <property type="entry name" value="Ferredoxin reductase-like, C-terminal NADP-linked domain"/>
    <property type="match status" value="1"/>
</dbReference>
<evidence type="ECO:0000313" key="12">
    <source>
        <dbReference type="Proteomes" id="UP000034696"/>
    </source>
</evidence>
<dbReference type="InterPro" id="IPR039261">
    <property type="entry name" value="FNR_nucleotide-bd"/>
</dbReference>
<comment type="cofactor">
    <cofactor evidence="1">
        <name>FAD</name>
        <dbReference type="ChEBI" id="CHEBI:57692"/>
    </cofactor>
</comment>
<keyword evidence="9" id="KW-0812">Transmembrane</keyword>
<evidence type="ECO:0000256" key="8">
    <source>
        <dbReference type="ARBA" id="ARBA00023014"/>
    </source>
</evidence>
<keyword evidence="9" id="KW-1133">Transmembrane helix</keyword>
<evidence type="ECO:0000256" key="3">
    <source>
        <dbReference type="ARBA" id="ARBA00022714"/>
    </source>
</evidence>
<feature type="transmembrane region" description="Helical" evidence="9">
    <location>
        <begin position="141"/>
        <end position="159"/>
    </location>
</feature>
<dbReference type="GO" id="GO:0051537">
    <property type="term" value="F:2 iron, 2 sulfur cluster binding"/>
    <property type="evidence" value="ECO:0007669"/>
    <property type="project" value="UniProtKB-KW"/>
</dbReference>
<evidence type="ECO:0000256" key="2">
    <source>
        <dbReference type="ARBA" id="ARBA00022630"/>
    </source>
</evidence>
<dbReference type="CDD" id="cd00322">
    <property type="entry name" value="FNR_like"/>
    <property type="match status" value="1"/>
</dbReference>
<dbReference type="PROSITE" id="PS51384">
    <property type="entry name" value="FAD_FR"/>
    <property type="match status" value="1"/>
</dbReference>
<keyword evidence="3" id="KW-0001">2Fe-2S</keyword>
<keyword evidence="4" id="KW-0479">Metal-binding</keyword>
<evidence type="ECO:0000256" key="5">
    <source>
        <dbReference type="ARBA" id="ARBA00022827"/>
    </source>
</evidence>
<feature type="domain" description="FAD-binding FR-type" evidence="10">
    <location>
        <begin position="249"/>
        <end position="352"/>
    </location>
</feature>
<dbReference type="PRINTS" id="PR00410">
    <property type="entry name" value="PHEHYDRXLASE"/>
</dbReference>
<dbReference type="Pfam" id="PF00175">
    <property type="entry name" value="NAD_binding_1"/>
    <property type="match status" value="1"/>
</dbReference>
<proteinExistence type="predicted"/>
<reference evidence="11 12" key="1">
    <citation type="journal article" date="2015" name="Nature">
        <title>rRNA introns, odd ribosomes, and small enigmatic genomes across a large radiation of phyla.</title>
        <authorList>
            <person name="Brown C.T."/>
            <person name="Hug L.A."/>
            <person name="Thomas B.C."/>
            <person name="Sharon I."/>
            <person name="Castelle C.J."/>
            <person name="Singh A."/>
            <person name="Wilkins M.J."/>
            <person name="Williams K.H."/>
            <person name="Banfield J.F."/>
        </authorList>
    </citation>
    <scope>NUCLEOTIDE SEQUENCE [LARGE SCALE GENOMIC DNA]</scope>
</reference>
<keyword evidence="5" id="KW-0274">FAD</keyword>
<feature type="transmembrane region" description="Helical" evidence="9">
    <location>
        <begin position="43"/>
        <end position="63"/>
    </location>
</feature>
<feature type="transmembrane region" description="Helical" evidence="9">
    <location>
        <begin position="171"/>
        <end position="197"/>
    </location>
</feature>
<keyword evidence="9" id="KW-0472">Membrane</keyword>
<protein>
    <submittedName>
        <fullName evidence="11">Oxidoreductase FAD/NAD(P)-binding domain protein</fullName>
    </submittedName>
</protein>
<dbReference type="InterPro" id="IPR001433">
    <property type="entry name" value="OxRdtase_FAD/NAD-bd"/>
</dbReference>
<organism evidence="11 12">
    <name type="scientific">Candidatus Giovannonibacteria bacterium GW2011_GWA2_45_21</name>
    <dbReference type="NCBI Taxonomy" id="1618649"/>
    <lineage>
        <taxon>Bacteria</taxon>
        <taxon>Candidatus Giovannoniibacteriota</taxon>
    </lineage>
</organism>